<accession>A0A0G4J559</accession>
<comment type="similarity">
    <text evidence="3">Belongs to the AB hydrolase superfamily. AB hydrolase 2 family.</text>
</comment>
<keyword evidence="6" id="KW-0963">Cytoplasm</keyword>
<protein>
    <recommendedName>
        <fullName evidence="4">palmitoyl-protein hydrolase</fullName>
        <ecNumber evidence="4">3.1.2.22</ecNumber>
    </recommendedName>
    <alternativeName>
        <fullName evidence="12">Palmitoyl-protein hydrolase</fullName>
    </alternativeName>
</protein>
<evidence type="ECO:0000313" key="18">
    <source>
        <dbReference type="Proteomes" id="UP000290189"/>
    </source>
</evidence>
<keyword evidence="17" id="KW-1185">Reference proteome</keyword>
<dbReference type="InterPro" id="IPR029058">
    <property type="entry name" value="AB_hydrolase_fold"/>
</dbReference>
<dbReference type="OMA" id="WYDILAM"/>
<keyword evidence="9" id="KW-0443">Lipid metabolism</keyword>
<keyword evidence="7" id="KW-0378">Hydrolase</keyword>
<dbReference type="InterPro" id="IPR050565">
    <property type="entry name" value="LYPA1-2/EST-like"/>
</dbReference>
<dbReference type="EMBL" id="CDSF01000133">
    <property type="protein sequence ID" value="CEP02680.1"/>
    <property type="molecule type" value="Genomic_DNA"/>
</dbReference>
<dbReference type="SUPFAM" id="SSF53474">
    <property type="entry name" value="alpha/beta-Hydrolases"/>
    <property type="match status" value="1"/>
</dbReference>
<keyword evidence="8" id="KW-0276">Fatty acid metabolism</keyword>
<keyword evidence="10" id="KW-0539">Nucleus</keyword>
<evidence type="ECO:0000259" key="14">
    <source>
        <dbReference type="Pfam" id="PF02230"/>
    </source>
</evidence>
<feature type="domain" description="Phospholipase/carboxylesterase/thioesterase" evidence="14">
    <location>
        <begin position="58"/>
        <end position="264"/>
    </location>
</feature>
<evidence type="ECO:0000256" key="8">
    <source>
        <dbReference type="ARBA" id="ARBA00022832"/>
    </source>
</evidence>
<dbReference type="PANTHER" id="PTHR10655">
    <property type="entry name" value="LYSOPHOSPHOLIPASE-RELATED"/>
    <property type="match status" value="1"/>
</dbReference>
<reference evidence="15 17" key="1">
    <citation type="submission" date="2015-02" db="EMBL/GenBank/DDBJ databases">
        <authorList>
            <person name="Chooi Y.-H."/>
        </authorList>
    </citation>
    <scope>NUCLEOTIDE SEQUENCE [LARGE SCALE GENOMIC DNA]</scope>
    <source>
        <strain evidence="15">E3</strain>
    </source>
</reference>
<dbReference type="EC" id="3.1.2.22" evidence="4"/>
<evidence type="ECO:0000256" key="12">
    <source>
        <dbReference type="ARBA" id="ARBA00031195"/>
    </source>
</evidence>
<evidence type="ECO:0000256" key="3">
    <source>
        <dbReference type="ARBA" id="ARBA00006499"/>
    </source>
</evidence>
<evidence type="ECO:0000256" key="1">
    <source>
        <dbReference type="ARBA" id="ARBA00004123"/>
    </source>
</evidence>
<evidence type="ECO:0000313" key="15">
    <source>
        <dbReference type="EMBL" id="CEP02680.1"/>
    </source>
</evidence>
<comment type="catalytic activity">
    <reaction evidence="13">
        <text>S-hexadecanoyl-L-cysteinyl-[protein] + H2O = L-cysteinyl-[protein] + hexadecanoate + H(+)</text>
        <dbReference type="Rhea" id="RHEA:19233"/>
        <dbReference type="Rhea" id="RHEA-COMP:10131"/>
        <dbReference type="Rhea" id="RHEA-COMP:11032"/>
        <dbReference type="ChEBI" id="CHEBI:7896"/>
        <dbReference type="ChEBI" id="CHEBI:15377"/>
        <dbReference type="ChEBI" id="CHEBI:15378"/>
        <dbReference type="ChEBI" id="CHEBI:29950"/>
        <dbReference type="ChEBI" id="CHEBI:74151"/>
        <dbReference type="EC" id="3.1.2.22"/>
    </reaction>
</comment>
<comment type="subcellular location">
    <subcellularLocation>
        <location evidence="2">Cytoplasm</location>
    </subcellularLocation>
    <subcellularLocation>
        <location evidence="1">Nucleus</location>
    </subcellularLocation>
</comment>
<evidence type="ECO:0000256" key="6">
    <source>
        <dbReference type="ARBA" id="ARBA00022490"/>
    </source>
</evidence>
<dbReference type="Pfam" id="PF02230">
    <property type="entry name" value="Abhydrolase_2"/>
    <property type="match status" value="1"/>
</dbReference>
<dbReference type="GO" id="GO:0052689">
    <property type="term" value="F:carboxylic ester hydrolase activity"/>
    <property type="evidence" value="ECO:0007669"/>
    <property type="project" value="UniProtKB-KW"/>
</dbReference>
<evidence type="ECO:0000256" key="11">
    <source>
        <dbReference type="ARBA" id="ARBA00029392"/>
    </source>
</evidence>
<evidence type="ECO:0000313" key="17">
    <source>
        <dbReference type="Proteomes" id="UP000039324"/>
    </source>
</evidence>
<dbReference type="GO" id="GO:0008474">
    <property type="term" value="F:palmitoyl-(protein) hydrolase activity"/>
    <property type="evidence" value="ECO:0007669"/>
    <property type="project" value="UniProtKB-EC"/>
</dbReference>
<dbReference type="Proteomes" id="UP000039324">
    <property type="component" value="Unassembled WGS sequence"/>
</dbReference>
<dbReference type="GO" id="GO:0005737">
    <property type="term" value="C:cytoplasm"/>
    <property type="evidence" value="ECO:0007669"/>
    <property type="project" value="UniProtKB-SubCell"/>
</dbReference>
<evidence type="ECO:0000313" key="16">
    <source>
        <dbReference type="EMBL" id="SPQ94805.1"/>
    </source>
</evidence>
<dbReference type="AlphaFoldDB" id="A0A0G4J559"/>
<name>A0A0G4J559_PLABS</name>
<geneLocation type="mitochondrion" evidence="16"/>
<organism evidence="15 17">
    <name type="scientific">Plasmodiophora brassicae</name>
    <name type="common">Clubroot disease agent</name>
    <dbReference type="NCBI Taxonomy" id="37360"/>
    <lineage>
        <taxon>Eukaryota</taxon>
        <taxon>Sar</taxon>
        <taxon>Rhizaria</taxon>
        <taxon>Endomyxa</taxon>
        <taxon>Phytomyxea</taxon>
        <taxon>Plasmodiophorida</taxon>
        <taxon>Plasmodiophoridae</taxon>
        <taxon>Plasmodiophora</taxon>
    </lineage>
</organism>
<keyword evidence="5" id="KW-0719">Serine esterase</keyword>
<dbReference type="InterPro" id="IPR003140">
    <property type="entry name" value="PLipase/COase/thioEstase"/>
</dbReference>
<evidence type="ECO:0000256" key="9">
    <source>
        <dbReference type="ARBA" id="ARBA00023098"/>
    </source>
</evidence>
<comment type="function">
    <text evidence="11">Hydrolyzes fatty acids from S-acylated cysteine residues in proteins with a strong preference for palmitoylated G-alpha proteins over other acyl substrates. Mediates the deacylation of G-alpha proteins such as GPA1 in vivo, but has weak or no activity toward palmitoylated Ras proteins. Has weak lysophospholipase activity in vitro; however such activity may not exist in vivo.</text>
</comment>
<evidence type="ECO:0000256" key="10">
    <source>
        <dbReference type="ARBA" id="ARBA00023242"/>
    </source>
</evidence>
<dbReference type="Proteomes" id="UP000290189">
    <property type="component" value="Unassembled WGS sequence"/>
</dbReference>
<evidence type="ECO:0000256" key="13">
    <source>
        <dbReference type="ARBA" id="ARBA00047337"/>
    </source>
</evidence>
<sequence>MLRAVPRRHTVIGLGVVAIVGVRLFGELHGRTVSRRPLSSTTSMPHFSGVDTYDAPGQHSATLIFLHGLGDTSAGWAGEFRNLQRSMPHVRMVLPTAPISPVTLNGGMRMTSWHDIHSLQSIDSEKMAGLEESFAAIHELIDDEVKRGIPSNRIVIGGFSQGAALSLYSGLQYKSPLAGIISMSGYLPHYQTFATAKLSAANKQTPVLVCHGQADPVVHFVAGKTTHEILSRAGVPAQFKQYPGLGHGANAQELNDVREFVTKAIPPL</sequence>
<keyword evidence="16" id="KW-0496">Mitochondrion</keyword>
<dbReference type="STRING" id="37360.A0A0G4J559"/>
<evidence type="ECO:0000256" key="4">
    <source>
        <dbReference type="ARBA" id="ARBA00012423"/>
    </source>
</evidence>
<evidence type="ECO:0000256" key="2">
    <source>
        <dbReference type="ARBA" id="ARBA00004496"/>
    </source>
</evidence>
<dbReference type="PANTHER" id="PTHR10655:SF17">
    <property type="entry name" value="LYSOPHOSPHOLIPASE-LIKE PROTEIN 1"/>
    <property type="match status" value="1"/>
</dbReference>
<dbReference type="FunFam" id="3.40.50.1820:FF:000276">
    <property type="entry name" value="Acyl-protein thioesterase 1"/>
    <property type="match status" value="1"/>
</dbReference>
<proteinExistence type="inferred from homology"/>
<dbReference type="GO" id="GO:0005634">
    <property type="term" value="C:nucleus"/>
    <property type="evidence" value="ECO:0007669"/>
    <property type="project" value="UniProtKB-SubCell"/>
</dbReference>
<dbReference type="Gene3D" id="3.40.50.1820">
    <property type="entry name" value="alpha/beta hydrolase"/>
    <property type="match status" value="1"/>
</dbReference>
<gene>
    <name evidence="15" type="ORF">PBRA_002647</name>
    <name evidence="16" type="ORF">PLBR_LOCUS2020</name>
</gene>
<evidence type="ECO:0000256" key="7">
    <source>
        <dbReference type="ARBA" id="ARBA00022801"/>
    </source>
</evidence>
<reference evidence="16 18" key="2">
    <citation type="submission" date="2018-03" db="EMBL/GenBank/DDBJ databases">
        <authorList>
            <person name="Fogelqvist J."/>
        </authorList>
    </citation>
    <scope>NUCLEOTIDE SEQUENCE [LARGE SCALE GENOMIC DNA]</scope>
</reference>
<evidence type="ECO:0000256" key="5">
    <source>
        <dbReference type="ARBA" id="ARBA00022487"/>
    </source>
</evidence>
<dbReference type="EMBL" id="OVEO01000003">
    <property type="protein sequence ID" value="SPQ94805.1"/>
    <property type="molecule type" value="Genomic_DNA"/>
</dbReference>
<dbReference type="GO" id="GO:0006631">
    <property type="term" value="P:fatty acid metabolic process"/>
    <property type="evidence" value="ECO:0007669"/>
    <property type="project" value="UniProtKB-KW"/>
</dbReference>
<dbReference type="OrthoDB" id="2418081at2759"/>